<protein>
    <submittedName>
        <fullName evidence="1">Uncharacterized protein</fullName>
    </submittedName>
</protein>
<name>A0A8D8PWJ3_9HEMI</name>
<proteinExistence type="predicted"/>
<evidence type="ECO:0000313" key="1">
    <source>
        <dbReference type="EMBL" id="CAG6616791.1"/>
    </source>
</evidence>
<sequence length="104" mass="12515">MSLWRRRVRITIHQPLQRLCHAFHSVEELWQLWKRLWTLTEMVSQRCGKLLNPSTIQEILMWTMKCISPVCWTNWESTHSTRIKNQTLVQLFSSLLLLPKNSQL</sequence>
<dbReference type="EMBL" id="HBUF01036968">
    <property type="protein sequence ID" value="CAG6616791.1"/>
    <property type="molecule type" value="Transcribed_RNA"/>
</dbReference>
<organism evidence="1">
    <name type="scientific">Cacopsylla melanoneura</name>
    <dbReference type="NCBI Taxonomy" id="428564"/>
    <lineage>
        <taxon>Eukaryota</taxon>
        <taxon>Metazoa</taxon>
        <taxon>Ecdysozoa</taxon>
        <taxon>Arthropoda</taxon>
        <taxon>Hexapoda</taxon>
        <taxon>Insecta</taxon>
        <taxon>Pterygota</taxon>
        <taxon>Neoptera</taxon>
        <taxon>Paraneoptera</taxon>
        <taxon>Hemiptera</taxon>
        <taxon>Sternorrhyncha</taxon>
        <taxon>Psylloidea</taxon>
        <taxon>Psyllidae</taxon>
        <taxon>Psyllinae</taxon>
        <taxon>Cacopsylla</taxon>
    </lineage>
</organism>
<reference evidence="1" key="1">
    <citation type="submission" date="2021-05" db="EMBL/GenBank/DDBJ databases">
        <authorList>
            <person name="Alioto T."/>
            <person name="Alioto T."/>
            <person name="Gomez Garrido J."/>
        </authorList>
    </citation>
    <scope>NUCLEOTIDE SEQUENCE</scope>
</reference>
<dbReference type="AlphaFoldDB" id="A0A8D8PWJ3"/>
<accession>A0A8D8PWJ3</accession>